<evidence type="ECO:0000256" key="1">
    <source>
        <dbReference type="SAM" id="Phobius"/>
    </source>
</evidence>
<reference evidence="2 3" key="1">
    <citation type="submission" date="2024-10" db="EMBL/GenBank/DDBJ databases">
        <title>The Natural Products Discovery Center: Release of the First 8490 Sequenced Strains for Exploring Actinobacteria Biosynthetic Diversity.</title>
        <authorList>
            <person name="Kalkreuter E."/>
            <person name="Kautsar S.A."/>
            <person name="Yang D."/>
            <person name="Bader C.D."/>
            <person name="Teijaro C.N."/>
            <person name="Fluegel L."/>
            <person name="Davis C.M."/>
            <person name="Simpson J.R."/>
            <person name="Lauterbach L."/>
            <person name="Steele A.D."/>
            <person name="Gui C."/>
            <person name="Meng S."/>
            <person name="Li G."/>
            <person name="Viehrig K."/>
            <person name="Ye F."/>
            <person name="Su P."/>
            <person name="Kiefer A.F."/>
            <person name="Nichols A."/>
            <person name="Cepeda A.J."/>
            <person name="Yan W."/>
            <person name="Fan B."/>
            <person name="Jiang Y."/>
            <person name="Adhikari A."/>
            <person name="Zheng C.-J."/>
            <person name="Schuster L."/>
            <person name="Cowan T.M."/>
            <person name="Smanski M.J."/>
            <person name="Chevrette M.G."/>
            <person name="De Carvalho L.P.S."/>
            <person name="Shen B."/>
        </authorList>
    </citation>
    <scope>NUCLEOTIDE SEQUENCE [LARGE SCALE GENOMIC DNA]</scope>
    <source>
        <strain evidence="2 3">NPDC000087</strain>
    </source>
</reference>
<keyword evidence="3" id="KW-1185">Reference proteome</keyword>
<feature type="transmembrane region" description="Helical" evidence="1">
    <location>
        <begin position="397"/>
        <end position="419"/>
    </location>
</feature>
<sequence>MIRAELTKFRSVRAWVAGIAVAFLAIVGLGLLGASGIQQDCMGRPCPPTPTGPGGEAVDDHFSYVHQTLDGDGELTAHVAAFTGIITYPPPNHDTIVNGLVPWAKAGIMVKDGTKEGATYAAVMLTGEHGVRLQHDFTEDKAGPANASWLRLARAGDTITAYASADGAAWSTVGTATLKDLPKPVDIGLFVASPQNVTSVASPRGGSLVQARFTQATAVFDSVDRTGKWAFTEVGDNGMQTDWEKNDQPAGFTQDQGRITVSGSGDIAPAAQEGGPTIAFTLTGMIVALMAVIIVAVLFITGEYRRGLIRTTFAAMPGRGRVLTAKAAVIGAITFVCGLIGAAIIVPLGAHVVRSNHVNLLPTSAGTQIRVIVGAALLLSLAAIFAYAVGAALRRGVLAIALAVVLLVLPYLLATTSLLPTAAGQWLLRLTPAAGFAFQQVLPAYHQVAKPYTPADGYYPLAPWAGLAVLAAWGAAMLGLAVLRARRSDA</sequence>
<accession>A0ABW6WTV8</accession>
<evidence type="ECO:0000313" key="2">
    <source>
        <dbReference type="EMBL" id="MFF5295950.1"/>
    </source>
</evidence>
<feature type="transmembrane region" description="Helical" evidence="1">
    <location>
        <begin position="12"/>
        <end position="37"/>
    </location>
</feature>
<keyword evidence="1" id="KW-0472">Membrane</keyword>
<dbReference type="Gene3D" id="2.60.120.200">
    <property type="match status" value="1"/>
</dbReference>
<feature type="transmembrane region" description="Helical" evidence="1">
    <location>
        <begin position="278"/>
        <end position="302"/>
    </location>
</feature>
<dbReference type="RefSeq" id="WP_020516152.1">
    <property type="nucleotide sequence ID" value="NZ_JBIAZU010000008.1"/>
</dbReference>
<name>A0ABW6WTV8_9ACTN</name>
<organism evidence="2 3">
    <name type="scientific">Paractinoplanes globisporus</name>
    <dbReference type="NCBI Taxonomy" id="113565"/>
    <lineage>
        <taxon>Bacteria</taxon>
        <taxon>Bacillati</taxon>
        <taxon>Actinomycetota</taxon>
        <taxon>Actinomycetes</taxon>
        <taxon>Micromonosporales</taxon>
        <taxon>Micromonosporaceae</taxon>
        <taxon>Paractinoplanes</taxon>
    </lineage>
</organism>
<dbReference type="EMBL" id="JBIAZU010000008">
    <property type="protein sequence ID" value="MFF5295950.1"/>
    <property type="molecule type" value="Genomic_DNA"/>
</dbReference>
<feature type="transmembrane region" description="Helical" evidence="1">
    <location>
        <begin position="369"/>
        <end position="390"/>
    </location>
</feature>
<feature type="transmembrane region" description="Helical" evidence="1">
    <location>
        <begin position="461"/>
        <end position="483"/>
    </location>
</feature>
<feature type="transmembrane region" description="Helical" evidence="1">
    <location>
        <begin position="323"/>
        <end position="349"/>
    </location>
</feature>
<comment type="caution">
    <text evidence="2">The sequence shown here is derived from an EMBL/GenBank/DDBJ whole genome shotgun (WGS) entry which is preliminary data.</text>
</comment>
<gene>
    <name evidence="2" type="ORF">ACFY35_41505</name>
</gene>
<evidence type="ECO:0000313" key="3">
    <source>
        <dbReference type="Proteomes" id="UP001602245"/>
    </source>
</evidence>
<proteinExistence type="predicted"/>
<keyword evidence="1" id="KW-0812">Transmembrane</keyword>
<protein>
    <submittedName>
        <fullName evidence="2">DUF1349 domain-containing protein</fullName>
    </submittedName>
</protein>
<dbReference type="Proteomes" id="UP001602245">
    <property type="component" value="Unassembled WGS sequence"/>
</dbReference>
<keyword evidence="1" id="KW-1133">Transmembrane helix</keyword>